<dbReference type="Proteomes" id="UP000331127">
    <property type="component" value="Unassembled WGS sequence"/>
</dbReference>
<dbReference type="InterPro" id="IPR029058">
    <property type="entry name" value="AB_hydrolase_fold"/>
</dbReference>
<protein>
    <recommendedName>
        <fullName evidence="3">Alpha/beta hydrolase</fullName>
    </recommendedName>
</protein>
<dbReference type="Gene3D" id="3.40.50.1820">
    <property type="entry name" value="alpha/beta hydrolase"/>
    <property type="match status" value="1"/>
</dbReference>
<organism evidence="1 2">
    <name type="scientific">Acrocarpospora macrocephala</name>
    <dbReference type="NCBI Taxonomy" id="150177"/>
    <lineage>
        <taxon>Bacteria</taxon>
        <taxon>Bacillati</taxon>
        <taxon>Actinomycetota</taxon>
        <taxon>Actinomycetes</taxon>
        <taxon>Streptosporangiales</taxon>
        <taxon>Streptosporangiaceae</taxon>
        <taxon>Acrocarpospora</taxon>
    </lineage>
</organism>
<reference evidence="1 2" key="1">
    <citation type="submission" date="2019-10" db="EMBL/GenBank/DDBJ databases">
        <title>Whole genome shotgun sequence of Acrocarpospora macrocephala NBRC 16266.</title>
        <authorList>
            <person name="Ichikawa N."/>
            <person name="Kimura A."/>
            <person name="Kitahashi Y."/>
            <person name="Komaki H."/>
            <person name="Oguchi A."/>
        </authorList>
    </citation>
    <scope>NUCLEOTIDE SEQUENCE [LARGE SCALE GENOMIC DNA]</scope>
    <source>
        <strain evidence="1 2">NBRC 16266</strain>
    </source>
</reference>
<keyword evidence="2" id="KW-1185">Reference proteome</keyword>
<comment type="caution">
    <text evidence="1">The sequence shown here is derived from an EMBL/GenBank/DDBJ whole genome shotgun (WGS) entry which is preliminary data.</text>
</comment>
<sequence>MTTLVFIHGRGQEGKKPEVLLRSWRAALAAGLVAAGQAMRPQVAAVMPYYGNVLHRLAGEAARQGRPLQLESMSDDDPLEAPFHPHLTEEAGEIERRLIIEMAAARGGPLPEEGLADLLSWGPARNALTWLSRHSRLDQEIIKAFLQDVAVYLSYGREQVLATVRAEIPAAGPIVLVTHSLGTVVARDLLDEPALRDRVTLWVTAGSPLGLPSIQRNLLSKGAHNPGVQWVTAYDVNDIVALGHPLVGAWGRPLEELEVDNGAEPHDIVKYLSHGSVAGPIARALT</sequence>
<evidence type="ECO:0008006" key="3">
    <source>
        <dbReference type="Google" id="ProtNLM"/>
    </source>
</evidence>
<dbReference type="EMBL" id="BLAE01000033">
    <property type="protein sequence ID" value="GES11815.1"/>
    <property type="molecule type" value="Genomic_DNA"/>
</dbReference>
<evidence type="ECO:0000313" key="2">
    <source>
        <dbReference type="Proteomes" id="UP000331127"/>
    </source>
</evidence>
<dbReference type="OrthoDB" id="104542at2"/>
<gene>
    <name evidence="1" type="ORF">Amac_054120</name>
</gene>
<dbReference type="AlphaFoldDB" id="A0A5M3WR78"/>
<dbReference type="SUPFAM" id="SSF53474">
    <property type="entry name" value="alpha/beta-Hydrolases"/>
    <property type="match status" value="1"/>
</dbReference>
<name>A0A5M3WR78_9ACTN</name>
<evidence type="ECO:0000313" key="1">
    <source>
        <dbReference type="EMBL" id="GES11815.1"/>
    </source>
</evidence>
<dbReference type="RefSeq" id="WP_155357170.1">
    <property type="nucleotide sequence ID" value="NZ_BAAAHL010000038.1"/>
</dbReference>
<accession>A0A5M3WR78</accession>
<proteinExistence type="predicted"/>